<evidence type="ECO:0000313" key="4">
    <source>
        <dbReference type="Proteomes" id="UP000072874"/>
    </source>
</evidence>
<dbReference type="Proteomes" id="UP000072874">
    <property type="component" value="Chromosome 6"/>
</dbReference>
<feature type="transmembrane region" description="Helical" evidence="1">
    <location>
        <begin position="223"/>
        <end position="241"/>
    </location>
</feature>
<proteinExistence type="predicted"/>
<feature type="transmembrane region" description="Helical" evidence="1">
    <location>
        <begin position="164"/>
        <end position="181"/>
    </location>
</feature>
<organism evidence="2 5">
    <name type="scientific">Plasmodium yoelii</name>
    <dbReference type="NCBI Taxonomy" id="5861"/>
    <lineage>
        <taxon>Eukaryota</taxon>
        <taxon>Sar</taxon>
        <taxon>Alveolata</taxon>
        <taxon>Apicomplexa</taxon>
        <taxon>Aconoidasida</taxon>
        <taxon>Haemosporida</taxon>
        <taxon>Plasmodiidae</taxon>
        <taxon>Plasmodium</taxon>
        <taxon>Plasmodium (Vinckeia)</taxon>
    </lineage>
</organism>
<accession>A0A077Y5X5</accession>
<dbReference type="EMBL" id="LK934634">
    <property type="protein sequence ID" value="CDU17025.1"/>
    <property type="molecule type" value="Genomic_DNA"/>
</dbReference>
<keyword evidence="1" id="KW-1133">Transmembrane helix</keyword>
<feature type="transmembrane region" description="Helical" evidence="1">
    <location>
        <begin position="134"/>
        <end position="157"/>
    </location>
</feature>
<feature type="transmembrane region" description="Helical" evidence="1">
    <location>
        <begin position="52"/>
        <end position="72"/>
    </location>
</feature>
<dbReference type="KEGG" id="pyo:PY17X_0617400"/>
<keyword evidence="1" id="KW-0812">Transmembrane</keyword>
<feature type="transmembrane region" description="Helical" evidence="1">
    <location>
        <begin position="104"/>
        <end position="128"/>
    </location>
</feature>
<feature type="transmembrane region" description="Helical" evidence="1">
    <location>
        <begin position="20"/>
        <end position="40"/>
    </location>
</feature>
<dbReference type="OMA" id="FFFCMSW"/>
<evidence type="ECO:0000313" key="2">
    <source>
        <dbReference type="EMBL" id="CDU17025.1"/>
    </source>
</evidence>
<gene>
    <name evidence="3" type="ORF">PY17X_0617400</name>
    <name evidence="2" type="ORF">PYYM_0616500</name>
</gene>
<evidence type="ECO:0000313" key="5">
    <source>
        <dbReference type="Proteomes" id="UP000072904"/>
    </source>
</evidence>
<dbReference type="RefSeq" id="XP_022813180.1">
    <property type="nucleotide sequence ID" value="XM_022955397.1"/>
</dbReference>
<reference evidence="3" key="4">
    <citation type="submission" date="2019-05" db="EMBL/GenBank/DDBJ databases">
        <authorList>
            <consortium name="Pathogen Informatics"/>
        </authorList>
    </citation>
    <scope>NUCLEOTIDE SEQUENCE</scope>
    <source>
        <strain evidence="3">17X</strain>
    </source>
</reference>
<dbReference type="GeneID" id="34859705"/>
<dbReference type="OrthoDB" id="371455at2759"/>
<dbReference type="VEuPathDB" id="PlasmoDB:PY17X_0617400"/>
<dbReference type="EMBL" id="LM993660">
    <property type="protein sequence ID" value="VTZ75424.1"/>
    <property type="molecule type" value="Genomic_DNA"/>
</dbReference>
<name>A0A077Y5X5_PLAYE</name>
<keyword evidence="1" id="KW-0472">Membrane</keyword>
<dbReference type="Proteomes" id="UP000072904">
    <property type="component" value="Chromosome 6"/>
</dbReference>
<protein>
    <submittedName>
        <fullName evidence="2">Uncharacterized protein</fullName>
    </submittedName>
</protein>
<dbReference type="AlphaFoldDB" id="A0A077Y5X5"/>
<reference evidence="3" key="2">
    <citation type="submission" date="2014-05" db="EMBL/GenBank/DDBJ databases">
        <authorList>
            <person name="Aslett M.A."/>
            <person name="De Silva N."/>
        </authorList>
    </citation>
    <scope>NUCLEOTIDE SEQUENCE</scope>
    <source>
        <strain evidence="3">17X</strain>
    </source>
</reference>
<reference evidence="4 5" key="1">
    <citation type="journal article" date="2014" name="BMC Biol.">
        <title>A comprehensive evaluation of rodent malaria parasite genomes and gene expression.</title>
        <authorList>
            <person name="Otto T.D."/>
            <person name="Bohme U."/>
            <person name="Jackson A.P."/>
            <person name="Hunt M."/>
            <person name="Franke-Fayard B."/>
            <person name="Hoeijmakers W.A."/>
            <person name="Religa A.A."/>
            <person name="Robertson L."/>
            <person name="Sanders M."/>
            <person name="Ogun S.A."/>
            <person name="Cunningham D."/>
            <person name="Erhart A."/>
            <person name="Billker O."/>
            <person name="Khan S.M."/>
            <person name="Stunnenberg H.G."/>
            <person name="Langhorne J."/>
            <person name="Holder A.A."/>
            <person name="Waters A.P."/>
            <person name="Newbold C.I."/>
            <person name="Pain A."/>
            <person name="Berriman M."/>
            <person name="Janse C.J."/>
        </authorList>
    </citation>
    <scope>NUCLEOTIDE SEQUENCE [LARGE SCALE GENOMIC DNA]</scope>
    <source>
        <strain evidence="3 4">17X</strain>
        <strain evidence="2 5">YM</strain>
    </source>
</reference>
<feature type="transmembrane region" description="Helical" evidence="1">
    <location>
        <begin position="187"/>
        <end position="203"/>
    </location>
</feature>
<evidence type="ECO:0000313" key="3">
    <source>
        <dbReference type="EMBL" id="VTZ75424.1"/>
    </source>
</evidence>
<dbReference type="VEuPathDB" id="PlasmoDB:PYYM_0616500"/>
<reference evidence="2" key="3">
    <citation type="submission" date="2014-05" db="EMBL/GenBank/DDBJ databases">
        <authorList>
            <person name="Aslett A.Martin."/>
            <person name="De Silva Nishadi"/>
        </authorList>
    </citation>
    <scope>NUCLEOTIDE SEQUENCE</scope>
    <source>
        <strain evidence="2">YM</strain>
    </source>
</reference>
<sequence>MLNELLSIKKNPKDGIDMFLHNKCAIITTKLSHFIFYFLYNFRNFLNISPRSAIIIFLISYIIILYFFFMCWHSCYDYIKKIIHEDLIDDELDPSILNEIAPQIFFSICSLLLITLLYIGHLLAYMNLQNEDSISIPVSTLIIFFIVLGFCILYGIIFKYNNSASIFLIGANGIATLIFVIYKNRDIYFPSLICSGYYLYYHVKQLNKIKYIYYRKEEKYIKFRLWAYTIIFVSTLFVNFNCIGTELFSLLLLVAFGIYFYSDFCLHKVELTYDPIDTRLLHVQASSLYANNETLGQIN</sequence>
<evidence type="ECO:0000256" key="1">
    <source>
        <dbReference type="SAM" id="Phobius"/>
    </source>
</evidence>